<dbReference type="EMBL" id="BJWL01000016">
    <property type="protein sequence ID" value="GFZ03673.1"/>
    <property type="molecule type" value="Genomic_DNA"/>
</dbReference>
<dbReference type="OrthoDB" id="1512953at2759"/>
<proteinExistence type="predicted"/>
<reference evidence="2 3" key="1">
    <citation type="submission" date="2019-07" db="EMBL/GenBank/DDBJ databases">
        <title>De Novo Assembly of kiwifruit Actinidia rufa.</title>
        <authorList>
            <person name="Sugita-Konishi S."/>
            <person name="Sato K."/>
            <person name="Mori E."/>
            <person name="Abe Y."/>
            <person name="Kisaki G."/>
            <person name="Hamano K."/>
            <person name="Suezawa K."/>
            <person name="Otani M."/>
            <person name="Fukuda T."/>
            <person name="Manabe T."/>
            <person name="Gomi K."/>
            <person name="Tabuchi M."/>
            <person name="Akimitsu K."/>
            <person name="Kataoka I."/>
        </authorList>
    </citation>
    <scope>NUCLEOTIDE SEQUENCE [LARGE SCALE GENOMIC DNA]</scope>
    <source>
        <strain evidence="3">cv. Fuchu</strain>
    </source>
</reference>
<evidence type="ECO:0000256" key="1">
    <source>
        <dbReference type="SAM" id="MobiDB-lite"/>
    </source>
</evidence>
<dbReference type="Proteomes" id="UP000585474">
    <property type="component" value="Unassembled WGS sequence"/>
</dbReference>
<evidence type="ECO:0000313" key="2">
    <source>
        <dbReference type="EMBL" id="GFZ03673.1"/>
    </source>
</evidence>
<name>A0A7J0FYB1_9ERIC</name>
<protein>
    <recommendedName>
        <fullName evidence="4">C2H2 and C2HC zinc fingers superfamily protein</fullName>
    </recommendedName>
</protein>
<feature type="region of interest" description="Disordered" evidence="1">
    <location>
        <begin position="28"/>
        <end position="57"/>
    </location>
</feature>
<accession>A0A7J0FYB1</accession>
<comment type="caution">
    <text evidence="2">The sequence shown here is derived from an EMBL/GenBank/DDBJ whole genome shotgun (WGS) entry which is preliminary data.</text>
</comment>
<sequence>MANPIDSNKWAYICIFCFQTFNSDQALGGHHNAHRHGECATIPSNQPPDGGSRPRNAPLIHPGSYGHVVGMPSMASPTYIRYQQVYPMAVPEHLQLPVQYHWQEWDTLIARAGQGMQSEPSEIGHDINSGAGVNDGVGEVDSELKLYF</sequence>
<dbReference type="AlphaFoldDB" id="A0A7J0FYB1"/>
<evidence type="ECO:0000313" key="3">
    <source>
        <dbReference type="Proteomes" id="UP000585474"/>
    </source>
</evidence>
<organism evidence="2 3">
    <name type="scientific">Actinidia rufa</name>
    <dbReference type="NCBI Taxonomy" id="165716"/>
    <lineage>
        <taxon>Eukaryota</taxon>
        <taxon>Viridiplantae</taxon>
        <taxon>Streptophyta</taxon>
        <taxon>Embryophyta</taxon>
        <taxon>Tracheophyta</taxon>
        <taxon>Spermatophyta</taxon>
        <taxon>Magnoliopsida</taxon>
        <taxon>eudicotyledons</taxon>
        <taxon>Gunneridae</taxon>
        <taxon>Pentapetalae</taxon>
        <taxon>asterids</taxon>
        <taxon>Ericales</taxon>
        <taxon>Actinidiaceae</taxon>
        <taxon>Actinidia</taxon>
    </lineage>
</organism>
<gene>
    <name evidence="2" type="ORF">Acr_16g0002970</name>
</gene>
<evidence type="ECO:0008006" key="4">
    <source>
        <dbReference type="Google" id="ProtNLM"/>
    </source>
</evidence>
<keyword evidence="3" id="KW-1185">Reference proteome</keyword>